<protein>
    <submittedName>
        <fullName evidence="1">Uncharacterized protein</fullName>
    </submittedName>
</protein>
<gene>
    <name evidence="1" type="ORF">XA68_14136</name>
</gene>
<accession>A0A2A9PAS4</accession>
<name>A0A2A9PAS4_OPHUN</name>
<reference evidence="1 2" key="1">
    <citation type="journal article" date="2015" name="BMC Genomics">
        <title>Gene expression during zombie ant biting behavior reflects the complexity underlying fungal parasitic behavioral manipulation.</title>
        <authorList>
            <person name="de Bekker C."/>
            <person name="Ohm R.A."/>
            <person name="Loreto R.G."/>
            <person name="Sebastian A."/>
            <person name="Albert I."/>
            <person name="Merrow M."/>
            <person name="Brachmann A."/>
            <person name="Hughes D.P."/>
        </authorList>
    </citation>
    <scope>NUCLEOTIDE SEQUENCE [LARGE SCALE GENOMIC DNA]</scope>
    <source>
        <strain evidence="1 2">SC16a</strain>
    </source>
</reference>
<dbReference type="EMBL" id="LAZP02000327">
    <property type="protein sequence ID" value="PFH58111.1"/>
    <property type="molecule type" value="Genomic_DNA"/>
</dbReference>
<keyword evidence="2" id="KW-1185">Reference proteome</keyword>
<organism evidence="1 2">
    <name type="scientific">Ophiocordyceps unilateralis</name>
    <name type="common">Zombie-ant fungus</name>
    <name type="synonym">Torrubia unilateralis</name>
    <dbReference type="NCBI Taxonomy" id="268505"/>
    <lineage>
        <taxon>Eukaryota</taxon>
        <taxon>Fungi</taxon>
        <taxon>Dikarya</taxon>
        <taxon>Ascomycota</taxon>
        <taxon>Pezizomycotina</taxon>
        <taxon>Sordariomycetes</taxon>
        <taxon>Hypocreomycetidae</taxon>
        <taxon>Hypocreales</taxon>
        <taxon>Ophiocordycipitaceae</taxon>
        <taxon>Ophiocordyceps</taxon>
    </lineage>
</organism>
<evidence type="ECO:0000313" key="2">
    <source>
        <dbReference type="Proteomes" id="UP000037136"/>
    </source>
</evidence>
<proteinExistence type="predicted"/>
<dbReference type="Proteomes" id="UP000037136">
    <property type="component" value="Unassembled WGS sequence"/>
</dbReference>
<evidence type="ECO:0000313" key="1">
    <source>
        <dbReference type="EMBL" id="PFH58111.1"/>
    </source>
</evidence>
<comment type="caution">
    <text evidence="1">The sequence shown here is derived from an EMBL/GenBank/DDBJ whole genome shotgun (WGS) entry which is preliminary data.</text>
</comment>
<sequence>MWLRSSSRVLPTDNSKRDNAIFCYNYQARNNSSGILLSAASSPNIPSKADSIEVARNSGEVDARYDAEIFLQIARPSGGVLLLFG</sequence>
<dbReference type="AlphaFoldDB" id="A0A2A9PAS4"/>
<reference evidence="1 2" key="2">
    <citation type="journal article" date="2017" name="Sci. Rep.">
        <title>Ant-infecting Ophiocordyceps genomes reveal a high diversity of potential behavioral manipulation genes and a possible major role for enterotoxins.</title>
        <authorList>
            <person name="de Bekker C."/>
            <person name="Ohm R.A."/>
            <person name="Evans H.C."/>
            <person name="Brachmann A."/>
            <person name="Hughes D.P."/>
        </authorList>
    </citation>
    <scope>NUCLEOTIDE SEQUENCE [LARGE SCALE GENOMIC DNA]</scope>
    <source>
        <strain evidence="1 2">SC16a</strain>
    </source>
</reference>